<sequence length="118" mass="13889">MARKPDFMRPRVFKSKDGKWLMIIYNNREEVYDLSRSSSFSKISKEQGSEYGRDDALRMSEDMREVHFTRDIEAHGIKCKCKEIDKELDMGIKGCKCKIVDDKEKTLQELDVDFVELV</sequence>
<name>A0A6M3M446_9ZZZZ</name>
<accession>A0A6M3M446</accession>
<organism evidence="1">
    <name type="scientific">viral metagenome</name>
    <dbReference type="NCBI Taxonomy" id="1070528"/>
    <lineage>
        <taxon>unclassified sequences</taxon>
        <taxon>metagenomes</taxon>
        <taxon>organismal metagenomes</taxon>
    </lineage>
</organism>
<dbReference type="AlphaFoldDB" id="A0A6M3M446"/>
<gene>
    <name evidence="1" type="ORF">MM171B01145_0004</name>
</gene>
<proteinExistence type="predicted"/>
<protein>
    <submittedName>
        <fullName evidence="1">Uncharacterized protein</fullName>
    </submittedName>
</protein>
<dbReference type="EMBL" id="MT143796">
    <property type="protein sequence ID" value="QJB02611.1"/>
    <property type="molecule type" value="Genomic_DNA"/>
</dbReference>
<reference evidence="1" key="1">
    <citation type="submission" date="2020-03" db="EMBL/GenBank/DDBJ databases">
        <title>The deep terrestrial virosphere.</title>
        <authorList>
            <person name="Holmfeldt K."/>
            <person name="Nilsson E."/>
            <person name="Simone D."/>
            <person name="Lopez-Fernandez M."/>
            <person name="Wu X."/>
            <person name="de Brujin I."/>
            <person name="Lundin D."/>
            <person name="Andersson A."/>
            <person name="Bertilsson S."/>
            <person name="Dopson M."/>
        </authorList>
    </citation>
    <scope>NUCLEOTIDE SEQUENCE</scope>
    <source>
        <strain evidence="1">MM171B01145</strain>
    </source>
</reference>
<evidence type="ECO:0000313" key="1">
    <source>
        <dbReference type="EMBL" id="QJB02611.1"/>
    </source>
</evidence>